<comment type="caution">
    <text evidence="3">The sequence shown here is derived from an EMBL/GenBank/DDBJ whole genome shotgun (WGS) entry which is preliminary data.</text>
</comment>
<gene>
    <name evidence="3" type="ORF">COT49_02385</name>
</gene>
<name>A0A2H0XFX9_UNCKA</name>
<keyword evidence="1" id="KW-1133">Transmembrane helix</keyword>
<dbReference type="EMBL" id="PEYT01000021">
    <property type="protein sequence ID" value="PIS23028.1"/>
    <property type="molecule type" value="Genomic_DNA"/>
</dbReference>
<accession>A0A2H0XFX9</accession>
<evidence type="ECO:0000256" key="1">
    <source>
        <dbReference type="SAM" id="Phobius"/>
    </source>
</evidence>
<dbReference type="AlphaFoldDB" id="A0A2H0XFX9"/>
<feature type="domain" description="YdbS-like PH" evidence="2">
    <location>
        <begin position="93"/>
        <end position="170"/>
    </location>
</feature>
<dbReference type="PANTHER" id="PTHR37938">
    <property type="entry name" value="BLL0215 PROTEIN"/>
    <property type="match status" value="1"/>
</dbReference>
<sequence length="188" mass="22177">MTAFSAYLESPKNVSFESQEKGETILFLLRRHWFTNIRWVLFGALLLVFPFFYRIILSGDTLFSSLPYKYSVVGGIIWYLFSFLFILENYLIWYFNVYIITDRRVIDTDFYGIIHKNVSEAPLRNIEDSTYDVSGIFPTIFNFGNIKIQTAAEAPEFEFEWVPNPAYVHDKLNDLITYNVKKFAGRHR</sequence>
<feature type="transmembrane region" description="Helical" evidence="1">
    <location>
        <begin position="39"/>
        <end position="56"/>
    </location>
</feature>
<evidence type="ECO:0000259" key="2">
    <source>
        <dbReference type="Pfam" id="PF03703"/>
    </source>
</evidence>
<keyword evidence="1" id="KW-0812">Transmembrane</keyword>
<organism evidence="3 4">
    <name type="scientific">candidate division WWE3 bacterium CG08_land_8_20_14_0_20_40_13</name>
    <dbReference type="NCBI Taxonomy" id="1975084"/>
    <lineage>
        <taxon>Bacteria</taxon>
        <taxon>Katanobacteria</taxon>
    </lineage>
</organism>
<protein>
    <recommendedName>
        <fullName evidence="2">YdbS-like PH domain-containing protein</fullName>
    </recommendedName>
</protein>
<feature type="transmembrane region" description="Helical" evidence="1">
    <location>
        <begin position="76"/>
        <end position="95"/>
    </location>
</feature>
<dbReference type="Pfam" id="PF03703">
    <property type="entry name" value="bPH_2"/>
    <property type="match status" value="1"/>
</dbReference>
<evidence type="ECO:0000313" key="3">
    <source>
        <dbReference type="EMBL" id="PIS23028.1"/>
    </source>
</evidence>
<evidence type="ECO:0000313" key="4">
    <source>
        <dbReference type="Proteomes" id="UP000230340"/>
    </source>
</evidence>
<keyword evidence="1" id="KW-0472">Membrane</keyword>
<proteinExistence type="predicted"/>
<dbReference type="Proteomes" id="UP000230340">
    <property type="component" value="Unassembled WGS sequence"/>
</dbReference>
<dbReference type="InterPro" id="IPR005182">
    <property type="entry name" value="YdbS-like_PH"/>
</dbReference>
<dbReference type="PANTHER" id="PTHR37938:SF1">
    <property type="entry name" value="BLL0215 PROTEIN"/>
    <property type="match status" value="1"/>
</dbReference>
<reference evidence="4" key="1">
    <citation type="submission" date="2017-09" db="EMBL/GenBank/DDBJ databases">
        <title>Depth-based differentiation of microbial function through sediment-hosted aquifers and enrichment of novel symbionts in the deep terrestrial subsurface.</title>
        <authorList>
            <person name="Probst A.J."/>
            <person name="Ladd B."/>
            <person name="Jarett J.K."/>
            <person name="Geller-Mcgrath D.E."/>
            <person name="Sieber C.M.K."/>
            <person name="Emerson J.B."/>
            <person name="Anantharaman K."/>
            <person name="Thomas B.C."/>
            <person name="Malmstrom R."/>
            <person name="Stieglmeier M."/>
            <person name="Klingl A."/>
            <person name="Woyke T."/>
            <person name="Ryan C.M."/>
            <person name="Banfield J.F."/>
        </authorList>
    </citation>
    <scope>NUCLEOTIDE SEQUENCE [LARGE SCALE GENOMIC DNA]</scope>
</reference>